<sequence>MRFLRSVLFFFWLYGLMAVFGLFFLPMAIWSRAGAYFGIRVYLRCVFWGLRVFCGLTAETRGPIPQGDVLIAAKHQSFLDVLVLLRDLPAARFVMKRSLIWAPMLGFYALRIGASPVTRGRGWASVGEMMREIERRRDLDGQLVIFPQGTRVKPGEKAPYKPGSHLVYRTYGLPCIPAAANTGHFWPRRGVARKPGVAVIEFMEPLPEGLSPSEFVAALEERIEPATERLAKEARDLWRA</sequence>
<feature type="domain" description="Phospholipid/glycerol acyltransferase" evidence="5">
    <location>
        <begin position="69"/>
        <end position="183"/>
    </location>
</feature>
<dbReference type="Pfam" id="PF01553">
    <property type="entry name" value="Acyltransferase"/>
    <property type="match status" value="1"/>
</dbReference>
<evidence type="ECO:0000256" key="4">
    <source>
        <dbReference type="SAM" id="Phobius"/>
    </source>
</evidence>
<reference evidence="6 7" key="1">
    <citation type="submission" date="2020-02" db="EMBL/GenBank/DDBJ databases">
        <title>complete genome sequence of Rhodobacteraceae bacterium.</title>
        <authorList>
            <person name="Park J."/>
            <person name="Kim Y.-S."/>
            <person name="Kim K.-H."/>
        </authorList>
    </citation>
    <scope>NUCLEOTIDE SEQUENCE [LARGE SCALE GENOMIC DNA]</scope>
    <source>
        <strain evidence="6 7">RR4-56</strain>
    </source>
</reference>
<evidence type="ECO:0000256" key="2">
    <source>
        <dbReference type="ARBA" id="ARBA00022679"/>
    </source>
</evidence>
<evidence type="ECO:0000259" key="5">
    <source>
        <dbReference type="SMART" id="SM00563"/>
    </source>
</evidence>
<dbReference type="InterPro" id="IPR002123">
    <property type="entry name" value="Plipid/glycerol_acylTrfase"/>
</dbReference>
<gene>
    <name evidence="6" type="ORF">G5B40_04520</name>
</gene>
<proteinExistence type="predicted"/>
<dbReference type="SMART" id="SM00563">
    <property type="entry name" value="PlsC"/>
    <property type="match status" value="1"/>
</dbReference>
<keyword evidence="4" id="KW-0812">Transmembrane</keyword>
<dbReference type="SUPFAM" id="SSF69593">
    <property type="entry name" value="Glycerol-3-phosphate (1)-acyltransferase"/>
    <property type="match status" value="1"/>
</dbReference>
<organism evidence="6 7">
    <name type="scientific">Pikeienuella piscinae</name>
    <dbReference type="NCBI Taxonomy" id="2748098"/>
    <lineage>
        <taxon>Bacteria</taxon>
        <taxon>Pseudomonadati</taxon>
        <taxon>Pseudomonadota</taxon>
        <taxon>Alphaproteobacteria</taxon>
        <taxon>Rhodobacterales</taxon>
        <taxon>Paracoccaceae</taxon>
        <taxon>Pikeienuella</taxon>
    </lineage>
</organism>
<name>A0A7L5BYT9_9RHOB</name>
<dbReference type="RefSeq" id="WP_165095565.1">
    <property type="nucleotide sequence ID" value="NZ_CP049056.1"/>
</dbReference>
<evidence type="ECO:0000313" key="6">
    <source>
        <dbReference type="EMBL" id="QIE54769.1"/>
    </source>
</evidence>
<keyword evidence="4" id="KW-0472">Membrane</keyword>
<keyword evidence="3 6" id="KW-0012">Acyltransferase</keyword>
<evidence type="ECO:0000313" key="7">
    <source>
        <dbReference type="Proteomes" id="UP000503336"/>
    </source>
</evidence>
<dbReference type="Proteomes" id="UP000503336">
    <property type="component" value="Chromosome"/>
</dbReference>
<dbReference type="KEGG" id="hdh:G5B40_04520"/>
<keyword evidence="7" id="KW-1185">Reference proteome</keyword>
<dbReference type="PANTHER" id="PTHR10434">
    <property type="entry name" value="1-ACYL-SN-GLYCEROL-3-PHOSPHATE ACYLTRANSFERASE"/>
    <property type="match status" value="1"/>
</dbReference>
<protein>
    <submittedName>
        <fullName evidence="6">1-acyl-sn-glycerol-3-phosphate acyltransferase</fullName>
    </submittedName>
</protein>
<comment type="pathway">
    <text evidence="1">Lipid metabolism.</text>
</comment>
<dbReference type="EMBL" id="CP049056">
    <property type="protein sequence ID" value="QIE54769.1"/>
    <property type="molecule type" value="Genomic_DNA"/>
</dbReference>
<dbReference type="CDD" id="cd07989">
    <property type="entry name" value="LPLAT_AGPAT-like"/>
    <property type="match status" value="1"/>
</dbReference>
<dbReference type="GO" id="GO:0003841">
    <property type="term" value="F:1-acylglycerol-3-phosphate O-acyltransferase activity"/>
    <property type="evidence" value="ECO:0007669"/>
    <property type="project" value="TreeGrafter"/>
</dbReference>
<keyword evidence="2 6" id="KW-0808">Transferase</keyword>
<feature type="transmembrane region" description="Helical" evidence="4">
    <location>
        <begin position="7"/>
        <end position="29"/>
    </location>
</feature>
<keyword evidence="4" id="KW-1133">Transmembrane helix</keyword>
<dbReference type="PANTHER" id="PTHR10434:SF11">
    <property type="entry name" value="1-ACYL-SN-GLYCEROL-3-PHOSPHATE ACYLTRANSFERASE"/>
    <property type="match status" value="1"/>
</dbReference>
<evidence type="ECO:0000256" key="3">
    <source>
        <dbReference type="ARBA" id="ARBA00023315"/>
    </source>
</evidence>
<dbReference type="GO" id="GO:0006654">
    <property type="term" value="P:phosphatidic acid biosynthetic process"/>
    <property type="evidence" value="ECO:0007669"/>
    <property type="project" value="TreeGrafter"/>
</dbReference>
<evidence type="ECO:0000256" key="1">
    <source>
        <dbReference type="ARBA" id="ARBA00005189"/>
    </source>
</evidence>
<accession>A0A7L5BYT9</accession>
<dbReference type="AlphaFoldDB" id="A0A7L5BYT9"/>